<accession>A0A1R1PWL7</accession>
<dbReference type="EC" id="6.1.1.7" evidence="2"/>
<name>A0A1R1PWL7_ZANCU</name>
<evidence type="ECO:0000256" key="12">
    <source>
        <dbReference type="ARBA" id="ARBA00048300"/>
    </source>
</evidence>
<protein>
    <recommendedName>
        <fullName evidence="2">alanine--tRNA ligase</fullName>
        <ecNumber evidence="2">6.1.1.7</ecNumber>
    </recommendedName>
</protein>
<dbReference type="InterPro" id="IPR018164">
    <property type="entry name" value="Ala-tRNA-synth_IIc_N"/>
</dbReference>
<dbReference type="SUPFAM" id="SSF101353">
    <property type="entry name" value="Putative anticodon-binding domain of alanyl-tRNA synthetase (AlaRS)"/>
    <property type="match status" value="1"/>
</dbReference>
<keyword evidence="15" id="KW-1185">Reference proteome</keyword>
<evidence type="ECO:0000256" key="5">
    <source>
        <dbReference type="ARBA" id="ARBA00022723"/>
    </source>
</evidence>
<reference evidence="15" key="1">
    <citation type="submission" date="2017-01" db="EMBL/GenBank/DDBJ databases">
        <authorList>
            <person name="Wang Y."/>
            <person name="White M."/>
            <person name="Kvist S."/>
            <person name="Moncalvo J.-M."/>
        </authorList>
    </citation>
    <scope>NUCLEOTIDE SEQUENCE [LARGE SCALE GENOMIC DNA]</scope>
    <source>
        <strain evidence="15">COL-18-3</strain>
    </source>
</reference>
<organism evidence="14 15">
    <name type="scientific">Zancudomyces culisetae</name>
    <name type="common">Gut fungus</name>
    <name type="synonym">Smittium culisetae</name>
    <dbReference type="NCBI Taxonomy" id="1213189"/>
    <lineage>
        <taxon>Eukaryota</taxon>
        <taxon>Fungi</taxon>
        <taxon>Fungi incertae sedis</taxon>
        <taxon>Zoopagomycota</taxon>
        <taxon>Kickxellomycotina</taxon>
        <taxon>Harpellomycetes</taxon>
        <taxon>Harpellales</taxon>
        <taxon>Legeriomycetaceae</taxon>
        <taxon>Zancudomyces</taxon>
    </lineage>
</organism>
<sequence>MTETDQWTASKVRRRYIEYFERQGHQFTRSSPVVPHDDPTLLFANAGMNQFKPIFLGTADPSSELGKLKRSVNSQKCIRAGGKHNDLEDVGKDVYHHTFFEMLGNWSFGDYFKREAIKYAWELLTVEYGLEKDRLYVSYFGGDEKQGLEADNEARELWLEMGVEPHRILAFGTKENFWEMGEVGPCGPCSEIHYDRIGGRDASELVNQDDPDVLEIWNLVFMQYNRENDRSLRHLPNKHIDTGMGLERLVSVLQDKRSNYDTDVFGPIFSEIQRISGMREYTGKVGESDVDGLDMAYRVIADHVRTLLFAISDGAMPSNEGRG</sequence>
<dbReference type="SUPFAM" id="SSF55681">
    <property type="entry name" value="Class II aaRS and biotin synthetases"/>
    <property type="match status" value="1"/>
</dbReference>
<dbReference type="GO" id="GO:0006419">
    <property type="term" value="P:alanyl-tRNA aminoacylation"/>
    <property type="evidence" value="ECO:0007669"/>
    <property type="project" value="InterPro"/>
</dbReference>
<keyword evidence="6" id="KW-0547">Nucleotide-binding</keyword>
<dbReference type="GO" id="GO:0005739">
    <property type="term" value="C:mitochondrion"/>
    <property type="evidence" value="ECO:0007669"/>
    <property type="project" value="TreeGrafter"/>
</dbReference>
<evidence type="ECO:0000256" key="6">
    <source>
        <dbReference type="ARBA" id="ARBA00022741"/>
    </source>
</evidence>
<comment type="similarity">
    <text evidence="1">Belongs to the class-II aminoacyl-tRNA synthetase family.</text>
</comment>
<dbReference type="GO" id="GO:0046872">
    <property type="term" value="F:metal ion binding"/>
    <property type="evidence" value="ECO:0007669"/>
    <property type="project" value="UniProtKB-KW"/>
</dbReference>
<evidence type="ECO:0000259" key="13">
    <source>
        <dbReference type="PROSITE" id="PS50860"/>
    </source>
</evidence>
<keyword evidence="11" id="KW-0030">Aminoacyl-tRNA synthetase</keyword>
<keyword evidence="5" id="KW-0479">Metal-binding</keyword>
<gene>
    <name evidence="14" type="ORF">AX774_g1077</name>
</gene>
<proteinExistence type="inferred from homology"/>
<dbReference type="OrthoDB" id="2423964at2759"/>
<dbReference type="PROSITE" id="PS50860">
    <property type="entry name" value="AA_TRNA_LIGASE_II_ALA"/>
    <property type="match status" value="1"/>
</dbReference>
<evidence type="ECO:0000256" key="8">
    <source>
        <dbReference type="ARBA" id="ARBA00022840"/>
    </source>
</evidence>
<dbReference type="InterPro" id="IPR045864">
    <property type="entry name" value="aa-tRNA-synth_II/BPL/LPL"/>
</dbReference>
<keyword evidence="8" id="KW-0067">ATP-binding</keyword>
<keyword evidence="9" id="KW-0694">RNA-binding</keyword>
<dbReference type="EMBL" id="LSSK01000090">
    <property type="protein sequence ID" value="OMH85380.1"/>
    <property type="molecule type" value="Genomic_DNA"/>
</dbReference>
<dbReference type="InterPro" id="IPR050058">
    <property type="entry name" value="Ala-tRNA_ligase"/>
</dbReference>
<dbReference type="PANTHER" id="PTHR11777:SF9">
    <property type="entry name" value="ALANINE--TRNA LIGASE, CYTOPLASMIC"/>
    <property type="match status" value="1"/>
</dbReference>
<feature type="non-terminal residue" evidence="14">
    <location>
        <position position="323"/>
    </location>
</feature>
<keyword evidence="7" id="KW-0862">Zinc</keyword>
<dbReference type="GO" id="GO:0005524">
    <property type="term" value="F:ATP binding"/>
    <property type="evidence" value="ECO:0007669"/>
    <property type="project" value="UniProtKB-KW"/>
</dbReference>
<dbReference type="GO" id="GO:0000049">
    <property type="term" value="F:tRNA binding"/>
    <property type="evidence" value="ECO:0007669"/>
    <property type="project" value="UniProtKB-KW"/>
</dbReference>
<dbReference type="GO" id="GO:0004813">
    <property type="term" value="F:alanine-tRNA ligase activity"/>
    <property type="evidence" value="ECO:0007669"/>
    <property type="project" value="UniProtKB-EC"/>
</dbReference>
<feature type="domain" description="Alanyl-transfer RNA synthetases family profile" evidence="13">
    <location>
        <begin position="7"/>
        <end position="323"/>
    </location>
</feature>
<dbReference type="InterPro" id="IPR002318">
    <property type="entry name" value="Ala-tRNA-lgiase_IIc"/>
</dbReference>
<dbReference type="Pfam" id="PF01411">
    <property type="entry name" value="tRNA-synt_2c"/>
    <property type="match status" value="1"/>
</dbReference>
<keyword evidence="4 14" id="KW-0436">Ligase</keyword>
<comment type="caution">
    <text evidence="14">The sequence shown here is derived from an EMBL/GenBank/DDBJ whole genome shotgun (WGS) entry which is preliminary data.</text>
</comment>
<evidence type="ECO:0000256" key="1">
    <source>
        <dbReference type="ARBA" id="ARBA00008226"/>
    </source>
</evidence>
<dbReference type="Gene3D" id="3.30.930.10">
    <property type="entry name" value="Bira Bifunctional Protein, Domain 2"/>
    <property type="match status" value="1"/>
</dbReference>
<dbReference type="GO" id="GO:0002161">
    <property type="term" value="F:aminoacyl-tRNA deacylase activity"/>
    <property type="evidence" value="ECO:0007669"/>
    <property type="project" value="TreeGrafter"/>
</dbReference>
<keyword evidence="3" id="KW-0820">tRNA-binding</keyword>
<keyword evidence="10" id="KW-0648">Protein biosynthesis</keyword>
<dbReference type="PANTHER" id="PTHR11777">
    <property type="entry name" value="ALANYL-TRNA SYNTHETASE"/>
    <property type="match status" value="1"/>
</dbReference>
<dbReference type="AlphaFoldDB" id="A0A1R1PWL7"/>
<evidence type="ECO:0000256" key="10">
    <source>
        <dbReference type="ARBA" id="ARBA00022917"/>
    </source>
</evidence>
<dbReference type="FunFam" id="3.30.930.10:FF:000011">
    <property type="entry name" value="Alanine--tRNA ligase, cytoplasmic"/>
    <property type="match status" value="1"/>
</dbReference>
<dbReference type="Proteomes" id="UP000188320">
    <property type="component" value="Unassembled WGS sequence"/>
</dbReference>
<evidence type="ECO:0000256" key="9">
    <source>
        <dbReference type="ARBA" id="ARBA00022884"/>
    </source>
</evidence>
<comment type="catalytic activity">
    <reaction evidence="12">
        <text>tRNA(Ala) + L-alanine + ATP = L-alanyl-tRNA(Ala) + AMP + diphosphate</text>
        <dbReference type="Rhea" id="RHEA:12540"/>
        <dbReference type="Rhea" id="RHEA-COMP:9657"/>
        <dbReference type="Rhea" id="RHEA-COMP:9923"/>
        <dbReference type="ChEBI" id="CHEBI:30616"/>
        <dbReference type="ChEBI" id="CHEBI:33019"/>
        <dbReference type="ChEBI" id="CHEBI:57972"/>
        <dbReference type="ChEBI" id="CHEBI:78442"/>
        <dbReference type="ChEBI" id="CHEBI:78497"/>
        <dbReference type="ChEBI" id="CHEBI:456215"/>
        <dbReference type="EC" id="6.1.1.7"/>
    </reaction>
</comment>
<evidence type="ECO:0000256" key="3">
    <source>
        <dbReference type="ARBA" id="ARBA00022555"/>
    </source>
</evidence>
<dbReference type="InterPro" id="IPR018162">
    <property type="entry name" value="Ala-tRNA-ligase_IIc_anticod-bd"/>
</dbReference>
<evidence type="ECO:0000313" key="15">
    <source>
        <dbReference type="Proteomes" id="UP000188320"/>
    </source>
</evidence>
<evidence type="ECO:0000256" key="7">
    <source>
        <dbReference type="ARBA" id="ARBA00022833"/>
    </source>
</evidence>
<dbReference type="InterPro" id="IPR018165">
    <property type="entry name" value="Ala-tRNA-synth_IIc_core"/>
</dbReference>
<evidence type="ECO:0000313" key="14">
    <source>
        <dbReference type="EMBL" id="OMH85380.1"/>
    </source>
</evidence>
<evidence type="ECO:0000256" key="4">
    <source>
        <dbReference type="ARBA" id="ARBA00022598"/>
    </source>
</evidence>
<dbReference type="CDD" id="cd00673">
    <property type="entry name" value="AlaRS_core"/>
    <property type="match status" value="1"/>
</dbReference>
<evidence type="ECO:0000256" key="2">
    <source>
        <dbReference type="ARBA" id="ARBA00013168"/>
    </source>
</evidence>
<dbReference type="PRINTS" id="PR00980">
    <property type="entry name" value="TRNASYNTHALA"/>
</dbReference>
<evidence type="ECO:0000256" key="11">
    <source>
        <dbReference type="ARBA" id="ARBA00023146"/>
    </source>
</evidence>